<dbReference type="InterPro" id="IPR016155">
    <property type="entry name" value="Mopterin_synth/thiamin_S_b"/>
</dbReference>
<dbReference type="SUPFAM" id="SSF54285">
    <property type="entry name" value="MoaD/ThiS"/>
    <property type="match status" value="1"/>
</dbReference>
<reference evidence="1 2" key="1">
    <citation type="submission" date="2017-04" db="EMBL/GenBank/DDBJ databases">
        <authorList>
            <person name="Afonso C.L."/>
            <person name="Miller P.J."/>
            <person name="Scott M.A."/>
            <person name="Spackman E."/>
            <person name="Goraichik I."/>
            <person name="Dimitrov K.M."/>
            <person name="Suarez D.L."/>
            <person name="Swayne D.E."/>
        </authorList>
    </citation>
    <scope>NUCLEOTIDE SEQUENCE [LARGE SCALE GENOMIC DNA]</scope>
    <source>
        <strain evidence="1 2">DSM 5090</strain>
    </source>
</reference>
<protein>
    <submittedName>
        <fullName evidence="1">Sulfur carrier protein</fullName>
    </submittedName>
</protein>
<dbReference type="Gene3D" id="3.10.20.30">
    <property type="match status" value="1"/>
</dbReference>
<dbReference type="PANTHER" id="PTHR34472:SF1">
    <property type="entry name" value="SULFUR CARRIER PROTEIN THIS"/>
    <property type="match status" value="1"/>
</dbReference>
<dbReference type="Pfam" id="PF02597">
    <property type="entry name" value="ThiS"/>
    <property type="match status" value="1"/>
</dbReference>
<dbReference type="CDD" id="cd00565">
    <property type="entry name" value="Ubl_ThiS"/>
    <property type="match status" value="1"/>
</dbReference>
<dbReference type="NCBIfam" id="TIGR01683">
    <property type="entry name" value="thiS"/>
    <property type="match status" value="1"/>
</dbReference>
<dbReference type="EMBL" id="FWXI01000014">
    <property type="protein sequence ID" value="SMC94220.1"/>
    <property type="molecule type" value="Genomic_DNA"/>
</dbReference>
<evidence type="ECO:0000313" key="2">
    <source>
        <dbReference type="Proteomes" id="UP000192738"/>
    </source>
</evidence>
<evidence type="ECO:0000313" key="1">
    <source>
        <dbReference type="EMBL" id="SMC94220.1"/>
    </source>
</evidence>
<organism evidence="1 2">
    <name type="scientific">Sporomusa malonica</name>
    <dbReference type="NCBI Taxonomy" id="112901"/>
    <lineage>
        <taxon>Bacteria</taxon>
        <taxon>Bacillati</taxon>
        <taxon>Bacillota</taxon>
        <taxon>Negativicutes</taxon>
        <taxon>Selenomonadales</taxon>
        <taxon>Sporomusaceae</taxon>
        <taxon>Sporomusa</taxon>
    </lineage>
</organism>
<proteinExistence type="predicted"/>
<dbReference type="InterPro" id="IPR012675">
    <property type="entry name" value="Beta-grasp_dom_sf"/>
</dbReference>
<dbReference type="AlphaFoldDB" id="A0A1W2D9Q4"/>
<gene>
    <name evidence="1" type="ORF">SAMN04488500_11481</name>
</gene>
<accession>A0A1W2D9Q4</accession>
<dbReference type="InterPro" id="IPR010035">
    <property type="entry name" value="Thi_S"/>
</dbReference>
<dbReference type="Proteomes" id="UP000192738">
    <property type="component" value="Unassembled WGS sequence"/>
</dbReference>
<dbReference type="PANTHER" id="PTHR34472">
    <property type="entry name" value="SULFUR CARRIER PROTEIN THIS"/>
    <property type="match status" value="1"/>
</dbReference>
<keyword evidence="2" id="KW-1185">Reference proteome</keyword>
<dbReference type="InterPro" id="IPR003749">
    <property type="entry name" value="ThiS/MoaD-like"/>
</dbReference>
<dbReference type="STRING" id="112901.SAMN04488500_11481"/>
<sequence>MCNCNCARHYRSGACFFYCKKKGGTTLRLTVNGKELLVAAGPNIAEFVVNQGFNPNIIVVEYNQKIVKKEDWQAIVLQPEDCLEVVTFVGGG</sequence>
<name>A0A1W2D9Q4_9FIRM</name>